<keyword evidence="3 4" id="KW-0539">Nucleus</keyword>
<comment type="subcellular location">
    <subcellularLocation>
        <location evidence="1">Nucleus</location>
    </subcellularLocation>
</comment>
<dbReference type="AlphaFoldDB" id="A0A168A7M1"/>
<sequence length="153" mass="16718">MAGAAGDSQLFEDSFTITNVDQSKYDFVARIYATSADAQTVMSLDVNTELFPCLVGENLTVVLATTLSLDGTRDDDKGWRDLTKPGAPGSGESSLADLYDYVCHGKIYKFEDGDDDQTIKAYISFGGLLMSLSGPFKKLTPLRVDYTYLLVKK</sequence>
<dbReference type="Pfam" id="PF03870">
    <property type="entry name" value="RNA_pol_Rpb8"/>
    <property type="match status" value="1"/>
</dbReference>
<dbReference type="GO" id="GO:0006361">
    <property type="term" value="P:transcription initiation at RNA polymerase I promoter"/>
    <property type="evidence" value="ECO:0007669"/>
    <property type="project" value="EnsemblFungi"/>
</dbReference>
<keyword evidence="5" id="KW-0240">DNA-directed RNA polymerase</keyword>
<evidence type="ECO:0000313" key="5">
    <source>
        <dbReference type="EMBL" id="OAA68358.1"/>
    </source>
</evidence>
<evidence type="ECO:0000256" key="4">
    <source>
        <dbReference type="PIRNR" id="PIRNR000779"/>
    </source>
</evidence>
<protein>
    <recommendedName>
        <fullName evidence="4">DNA-directed RNA polymerases I, II, and III subunit RPABC3</fullName>
    </recommendedName>
</protein>
<dbReference type="GO" id="GO:0005666">
    <property type="term" value="C:RNA polymerase III complex"/>
    <property type="evidence" value="ECO:0007669"/>
    <property type="project" value="EnsemblFungi"/>
</dbReference>
<dbReference type="GO" id="GO:0006367">
    <property type="term" value="P:transcription initiation at RNA polymerase II promoter"/>
    <property type="evidence" value="ECO:0007669"/>
    <property type="project" value="EnsemblFungi"/>
</dbReference>
<proteinExistence type="inferred from homology"/>
<dbReference type="GO" id="GO:0005665">
    <property type="term" value="C:RNA polymerase II, core complex"/>
    <property type="evidence" value="ECO:0007669"/>
    <property type="project" value="UniProtKB-UniRule"/>
</dbReference>
<organism evidence="5 6">
    <name type="scientific">Niveomyces insectorum RCEF 264</name>
    <dbReference type="NCBI Taxonomy" id="1081102"/>
    <lineage>
        <taxon>Eukaryota</taxon>
        <taxon>Fungi</taxon>
        <taxon>Dikarya</taxon>
        <taxon>Ascomycota</taxon>
        <taxon>Pezizomycotina</taxon>
        <taxon>Sordariomycetes</taxon>
        <taxon>Hypocreomycetidae</taxon>
        <taxon>Hypocreales</taxon>
        <taxon>Cordycipitaceae</taxon>
        <taxon>Niveomyces</taxon>
    </lineage>
</organism>
<evidence type="ECO:0000256" key="1">
    <source>
        <dbReference type="ARBA" id="ARBA00004123"/>
    </source>
</evidence>
<dbReference type="PIRSF" id="PIRSF000779">
    <property type="entry name" value="RNA_pol_Rpb8"/>
    <property type="match status" value="1"/>
</dbReference>
<dbReference type="SUPFAM" id="SSF50249">
    <property type="entry name" value="Nucleic acid-binding proteins"/>
    <property type="match status" value="1"/>
</dbReference>
<keyword evidence="6" id="KW-1185">Reference proteome</keyword>
<dbReference type="GO" id="GO:0006384">
    <property type="term" value="P:transcription initiation at RNA polymerase III promoter"/>
    <property type="evidence" value="ECO:0007669"/>
    <property type="project" value="EnsemblFungi"/>
</dbReference>
<evidence type="ECO:0000256" key="3">
    <source>
        <dbReference type="ARBA" id="ARBA00023242"/>
    </source>
</evidence>
<evidence type="ECO:0000313" key="6">
    <source>
        <dbReference type="Proteomes" id="UP000076874"/>
    </source>
</evidence>
<comment type="caution">
    <text evidence="5">The sequence shown here is derived from an EMBL/GenBank/DDBJ whole genome shotgun (WGS) entry which is preliminary data.</text>
</comment>
<evidence type="ECO:0000256" key="2">
    <source>
        <dbReference type="ARBA" id="ARBA00008912"/>
    </source>
</evidence>
<dbReference type="STRING" id="1081102.A0A168A7M1"/>
<dbReference type="SMART" id="SM00658">
    <property type="entry name" value="RPOL8c"/>
    <property type="match status" value="1"/>
</dbReference>
<comment type="similarity">
    <text evidence="2 4">Belongs to the eukaryotic RPB8 RNA polymerase subunit family.</text>
</comment>
<dbReference type="GO" id="GO:0006363">
    <property type="term" value="P:termination of RNA polymerase I transcription"/>
    <property type="evidence" value="ECO:0007669"/>
    <property type="project" value="EnsemblFungi"/>
</dbReference>
<dbReference type="EMBL" id="AZHD01000001">
    <property type="protein sequence ID" value="OAA68358.1"/>
    <property type="molecule type" value="Genomic_DNA"/>
</dbReference>
<dbReference type="InterPro" id="IPR005570">
    <property type="entry name" value="RPABC3"/>
</dbReference>
<dbReference type="GO" id="GO:0006362">
    <property type="term" value="P:transcription elongation by RNA polymerase I"/>
    <property type="evidence" value="ECO:0007669"/>
    <property type="project" value="EnsemblFungi"/>
</dbReference>
<gene>
    <name evidence="5" type="ORF">SPI_00553</name>
</gene>
<dbReference type="PANTHER" id="PTHR10917">
    <property type="entry name" value="DNA-DIRECTED RNA POLYMERASES I, II, AND III SUBUNIT RPABC3"/>
    <property type="match status" value="1"/>
</dbReference>
<keyword evidence="5" id="KW-0804">Transcription</keyword>
<accession>A0A168A7M1</accession>
<dbReference type="Proteomes" id="UP000076874">
    <property type="component" value="Unassembled WGS sequence"/>
</dbReference>
<dbReference type="OrthoDB" id="20018at2759"/>
<reference evidence="5 6" key="1">
    <citation type="journal article" date="2016" name="Genome Biol. Evol.">
        <title>Divergent and convergent evolution of fungal pathogenicity.</title>
        <authorList>
            <person name="Shang Y."/>
            <person name="Xiao G."/>
            <person name="Zheng P."/>
            <person name="Cen K."/>
            <person name="Zhan S."/>
            <person name="Wang C."/>
        </authorList>
    </citation>
    <scope>NUCLEOTIDE SEQUENCE [LARGE SCALE GENOMIC DNA]</scope>
    <source>
        <strain evidence="5 6">RCEF 264</strain>
    </source>
</reference>
<dbReference type="GO" id="GO:0042797">
    <property type="term" value="P:tRNA transcription by RNA polymerase III"/>
    <property type="evidence" value="ECO:0007669"/>
    <property type="project" value="EnsemblFungi"/>
</dbReference>
<dbReference type="FunFam" id="2.40.50.140:FF:000191">
    <property type="entry name" value="DNA-directed RNA polymerases I, II, and III subunit RPABC3"/>
    <property type="match status" value="1"/>
</dbReference>
<dbReference type="GO" id="GO:0006368">
    <property type="term" value="P:transcription elongation by RNA polymerase II"/>
    <property type="evidence" value="ECO:0007669"/>
    <property type="project" value="EnsemblFungi"/>
</dbReference>
<dbReference type="PANTHER" id="PTHR10917:SF0">
    <property type="entry name" value="DNA-DIRECTED RNA POLYMERASES I, II, AND III SUBUNIT RPABC3"/>
    <property type="match status" value="1"/>
</dbReference>
<dbReference type="GO" id="GO:0006386">
    <property type="term" value="P:termination of RNA polymerase III transcription"/>
    <property type="evidence" value="ECO:0007669"/>
    <property type="project" value="EnsemblFungi"/>
</dbReference>
<name>A0A168A7M1_9HYPO</name>
<dbReference type="GO" id="GO:0003968">
    <property type="term" value="F:RNA-directed RNA polymerase activity"/>
    <property type="evidence" value="ECO:0007669"/>
    <property type="project" value="EnsemblFungi"/>
</dbReference>
<comment type="function">
    <text evidence="4">DNA-dependent RNA polymerase catalyzes the transcription of DNA into RNA using the four ribonucleoside triphosphates as substrates. Common component of RNA polymerases I, II and III which synthesize ribosomal RNA precursors, mRNA precursors and many functional non-coding RNAs, and small RNAs, such as 5S rRNA and tRNAs, respectively.</text>
</comment>
<dbReference type="InterPro" id="IPR012340">
    <property type="entry name" value="NA-bd_OB-fold"/>
</dbReference>
<dbReference type="Gene3D" id="2.40.50.140">
    <property type="entry name" value="Nucleic acid-binding proteins"/>
    <property type="match status" value="1"/>
</dbReference>
<dbReference type="GO" id="GO:0003899">
    <property type="term" value="F:DNA-directed RNA polymerase activity"/>
    <property type="evidence" value="ECO:0007669"/>
    <property type="project" value="UniProtKB-UniRule"/>
</dbReference>
<dbReference type="GO" id="GO:0005736">
    <property type="term" value="C:RNA polymerase I complex"/>
    <property type="evidence" value="ECO:0007669"/>
    <property type="project" value="EnsemblFungi"/>
</dbReference>